<evidence type="ECO:0000313" key="2">
    <source>
        <dbReference type="EMBL" id="MBE1161537.1"/>
    </source>
</evidence>
<keyword evidence="1" id="KW-0812">Transmembrane</keyword>
<gene>
    <name evidence="2" type="ORF">IGX34_14225</name>
</gene>
<accession>A0ABR9GBW5</accession>
<dbReference type="EMBL" id="JACZZA010000008">
    <property type="protein sequence ID" value="MBE1161537.1"/>
    <property type="molecule type" value="Genomic_DNA"/>
</dbReference>
<name>A0ABR9GBW5_9GAMM</name>
<dbReference type="Proteomes" id="UP000651010">
    <property type="component" value="Unassembled WGS sequence"/>
</dbReference>
<sequence length="349" mass="38369">MAGRVFAWLIPVALIVIGFLLSHRHLQHALLTYLACWLFVLAVTLGSVSLLLIHALTGGGWGDCLRAEWLAAARLFPWVAVAAIPLLLGMHTLFPWLQADVARIDPDIARQCWYLNATGLWCRTLIDFLLWYGIVRMLLRRDAQISAGFAAGSLLLMVITVSVLAVDWVMSLVPRWHSTDIGLLVFSSQLLVAFALSTGIWLGRQPASGTRLHRDFGSLLLAMVLGWAYVSFMDYLTAWVADQPSETAWYLPRVTTDWQGVAIALVILGLVIPFFTLLSGRAKSSARVLIVIAAVTFLAQGINTAWLILPGVMAKGTAPAWSDLFLCAGLLGLCAMRYRVLLITERQTA</sequence>
<feature type="transmembrane region" description="Helical" evidence="1">
    <location>
        <begin position="5"/>
        <end position="24"/>
    </location>
</feature>
<feature type="transmembrane region" description="Helical" evidence="1">
    <location>
        <begin position="216"/>
        <end position="238"/>
    </location>
</feature>
<feature type="transmembrane region" description="Helical" evidence="1">
    <location>
        <begin position="75"/>
        <end position="94"/>
    </location>
</feature>
<evidence type="ECO:0000256" key="1">
    <source>
        <dbReference type="SAM" id="Phobius"/>
    </source>
</evidence>
<reference evidence="2 3" key="1">
    <citation type="submission" date="2020-09" db="EMBL/GenBank/DDBJ databases">
        <title>Dyella sp. 7MK23 isolated from forest soil.</title>
        <authorList>
            <person name="Fu J."/>
        </authorList>
    </citation>
    <scope>NUCLEOTIDE SEQUENCE [LARGE SCALE GENOMIC DNA]</scope>
    <source>
        <strain evidence="2 3">7MK23</strain>
    </source>
</reference>
<feature type="transmembrane region" description="Helical" evidence="1">
    <location>
        <begin position="288"/>
        <end position="308"/>
    </location>
</feature>
<protein>
    <recommendedName>
        <fullName evidence="4">Quinol:cytochrome c oxidoreductase quinone-binding subunit 2</fullName>
    </recommendedName>
</protein>
<comment type="caution">
    <text evidence="2">The sequence shown here is derived from an EMBL/GenBank/DDBJ whole genome shotgun (WGS) entry which is preliminary data.</text>
</comment>
<feature type="transmembrane region" description="Helical" evidence="1">
    <location>
        <begin position="181"/>
        <end position="204"/>
    </location>
</feature>
<dbReference type="PANTHER" id="PTHR43044:SF1">
    <property type="entry name" value="QUINOL:CYTOCHROME C OXIDOREDUCTASE QUINONE-BINDING SUBUNIT 2"/>
    <property type="match status" value="1"/>
</dbReference>
<feature type="transmembrane region" description="Helical" evidence="1">
    <location>
        <begin position="114"/>
        <end position="135"/>
    </location>
</feature>
<keyword evidence="1" id="KW-0472">Membrane</keyword>
<evidence type="ECO:0008006" key="4">
    <source>
        <dbReference type="Google" id="ProtNLM"/>
    </source>
</evidence>
<evidence type="ECO:0000313" key="3">
    <source>
        <dbReference type="Proteomes" id="UP000651010"/>
    </source>
</evidence>
<proteinExistence type="predicted"/>
<feature type="transmembrane region" description="Helical" evidence="1">
    <location>
        <begin position="147"/>
        <end position="169"/>
    </location>
</feature>
<dbReference type="PANTHER" id="PTHR43044">
    <property type="match status" value="1"/>
</dbReference>
<dbReference type="RefSeq" id="WP_192556379.1">
    <property type="nucleotide sequence ID" value="NZ_JACZZA010000008.1"/>
</dbReference>
<feature type="transmembrane region" description="Helical" evidence="1">
    <location>
        <begin position="258"/>
        <end position="276"/>
    </location>
</feature>
<organism evidence="2 3">
    <name type="scientific">Dyella acidiphila</name>
    <dbReference type="NCBI Taxonomy" id="2775866"/>
    <lineage>
        <taxon>Bacteria</taxon>
        <taxon>Pseudomonadati</taxon>
        <taxon>Pseudomonadota</taxon>
        <taxon>Gammaproteobacteria</taxon>
        <taxon>Lysobacterales</taxon>
        <taxon>Rhodanobacteraceae</taxon>
        <taxon>Dyella</taxon>
    </lineage>
</organism>
<feature type="transmembrane region" description="Helical" evidence="1">
    <location>
        <begin position="320"/>
        <end position="338"/>
    </location>
</feature>
<feature type="transmembrane region" description="Helical" evidence="1">
    <location>
        <begin position="30"/>
        <end position="54"/>
    </location>
</feature>
<keyword evidence="1" id="KW-1133">Transmembrane helix</keyword>
<keyword evidence="3" id="KW-1185">Reference proteome</keyword>